<sequence length="189" mass="20824">MDATLKLRRRLFLSMPRLAGGPNRDSCSQEKGKPPLLLTVLIPFLPSHQDPPEDPPEMAEKAVYTSWHTEIEALKQTTISSPPASAAPSTSTFSQPSTKRSLHLAPSQSPPSPGPYPYSPSSRPAASCAHPSRKNCIKNMMQEEKEPPHSIPFQLLQYVVAIYHICMSRSCPESSVIGLCKNCEFCIPR</sequence>
<evidence type="ECO:0000256" key="1">
    <source>
        <dbReference type="SAM" id="MobiDB-lite"/>
    </source>
</evidence>
<accession>A0A6G1GM26</accession>
<feature type="compositionally biased region" description="Low complexity" evidence="1">
    <location>
        <begin position="79"/>
        <end position="98"/>
    </location>
</feature>
<reference evidence="2" key="1">
    <citation type="journal article" date="2020" name="Stud. Mycol.">
        <title>101 Dothideomycetes genomes: a test case for predicting lifestyles and emergence of pathogens.</title>
        <authorList>
            <person name="Haridas S."/>
            <person name="Albert R."/>
            <person name="Binder M."/>
            <person name="Bloem J."/>
            <person name="Labutti K."/>
            <person name="Salamov A."/>
            <person name="Andreopoulos B."/>
            <person name="Baker S."/>
            <person name="Barry K."/>
            <person name="Bills G."/>
            <person name="Bluhm B."/>
            <person name="Cannon C."/>
            <person name="Castanera R."/>
            <person name="Culley D."/>
            <person name="Daum C."/>
            <person name="Ezra D."/>
            <person name="Gonzalez J."/>
            <person name="Henrissat B."/>
            <person name="Kuo A."/>
            <person name="Liang C."/>
            <person name="Lipzen A."/>
            <person name="Lutzoni F."/>
            <person name="Magnuson J."/>
            <person name="Mondo S."/>
            <person name="Nolan M."/>
            <person name="Ohm R."/>
            <person name="Pangilinan J."/>
            <person name="Park H.-J."/>
            <person name="Ramirez L."/>
            <person name="Alfaro M."/>
            <person name="Sun H."/>
            <person name="Tritt A."/>
            <person name="Yoshinaga Y."/>
            <person name="Zwiers L.-H."/>
            <person name="Turgeon B."/>
            <person name="Goodwin S."/>
            <person name="Spatafora J."/>
            <person name="Crous P."/>
            <person name="Grigoriev I."/>
        </authorList>
    </citation>
    <scope>NUCLEOTIDE SEQUENCE</scope>
    <source>
        <strain evidence="2">CBS 113979</strain>
    </source>
</reference>
<feature type="compositionally biased region" description="Pro residues" evidence="1">
    <location>
        <begin position="108"/>
        <end position="118"/>
    </location>
</feature>
<evidence type="ECO:0000313" key="3">
    <source>
        <dbReference type="Proteomes" id="UP000800041"/>
    </source>
</evidence>
<dbReference type="Proteomes" id="UP000800041">
    <property type="component" value="Unassembled WGS sequence"/>
</dbReference>
<feature type="compositionally biased region" description="Low complexity" evidence="1">
    <location>
        <begin position="119"/>
        <end position="130"/>
    </location>
</feature>
<gene>
    <name evidence="2" type="ORF">K402DRAFT_216016</name>
</gene>
<name>A0A6G1GM26_9PEZI</name>
<feature type="region of interest" description="Disordered" evidence="1">
    <location>
        <begin position="79"/>
        <end position="130"/>
    </location>
</feature>
<protein>
    <submittedName>
        <fullName evidence="2">Uncharacterized protein</fullName>
    </submittedName>
</protein>
<dbReference type="EMBL" id="ML977190">
    <property type="protein sequence ID" value="KAF1981981.1"/>
    <property type="molecule type" value="Genomic_DNA"/>
</dbReference>
<keyword evidence="3" id="KW-1185">Reference proteome</keyword>
<dbReference type="AlphaFoldDB" id="A0A6G1GM26"/>
<proteinExistence type="predicted"/>
<evidence type="ECO:0000313" key="2">
    <source>
        <dbReference type="EMBL" id="KAF1981981.1"/>
    </source>
</evidence>
<organism evidence="2 3">
    <name type="scientific">Aulographum hederae CBS 113979</name>
    <dbReference type="NCBI Taxonomy" id="1176131"/>
    <lineage>
        <taxon>Eukaryota</taxon>
        <taxon>Fungi</taxon>
        <taxon>Dikarya</taxon>
        <taxon>Ascomycota</taxon>
        <taxon>Pezizomycotina</taxon>
        <taxon>Dothideomycetes</taxon>
        <taxon>Pleosporomycetidae</taxon>
        <taxon>Aulographales</taxon>
        <taxon>Aulographaceae</taxon>
    </lineage>
</organism>